<evidence type="ECO:0000256" key="9">
    <source>
        <dbReference type="ARBA" id="ARBA00023054"/>
    </source>
</evidence>
<dbReference type="Pfam" id="PF04888">
    <property type="entry name" value="SseC"/>
    <property type="match status" value="1"/>
</dbReference>
<gene>
    <name evidence="16" type="primary">bipB</name>
    <name evidence="16" type="ORF">I6G56_20410</name>
</gene>
<accession>A0A7U4P9D4</accession>
<evidence type="ECO:0000256" key="1">
    <source>
        <dbReference type="ARBA" id="ARBA00004551"/>
    </source>
</evidence>
<evidence type="ECO:0000256" key="8">
    <source>
        <dbReference type="ARBA" id="ARBA00023026"/>
    </source>
</evidence>
<keyword evidence="10 15" id="KW-0472">Membrane</keyword>
<feature type="region of interest" description="Disordered" evidence="14">
    <location>
        <begin position="80"/>
        <end position="105"/>
    </location>
</feature>
<reference evidence="16 17" key="1">
    <citation type="submission" date="2020-12" db="EMBL/GenBank/DDBJ databases">
        <title>FDA dAtabase for Regulatory Grade micrObial Sequences (FDA-ARGOS): Supporting development and validation of Infectious Disease Dx tests.</title>
        <authorList>
            <person name="Nelson B."/>
            <person name="Plummer A."/>
            <person name="Tallon L."/>
            <person name="Sadzewicz L."/>
            <person name="Zhao X."/>
            <person name="Boylan J."/>
            <person name="Ott S."/>
            <person name="Bowen H."/>
            <person name="Vavikolanu K."/>
            <person name="Mehta A."/>
            <person name="Aluvathingal J."/>
            <person name="Nadendla S."/>
            <person name="Myers T."/>
            <person name="Yan Y."/>
            <person name="Sichtig H."/>
        </authorList>
    </citation>
    <scope>NUCLEOTIDE SEQUENCE [LARGE SCALE GENOMIC DNA]</scope>
    <source>
        <strain evidence="16 17">FDAARGOS_899</strain>
    </source>
</reference>
<keyword evidence="8" id="KW-0843">Virulence</keyword>
<keyword evidence="4" id="KW-0964">Secreted</keyword>
<dbReference type="InterPro" id="IPR006972">
    <property type="entry name" value="BipB-like_C"/>
</dbReference>
<evidence type="ECO:0000256" key="10">
    <source>
        <dbReference type="ARBA" id="ARBA00023136"/>
    </source>
</evidence>
<dbReference type="PRINTS" id="PR01375">
    <property type="entry name" value="BACINVASINB"/>
</dbReference>
<comment type="subcellular location">
    <subcellularLocation>
        <location evidence="1">Host membrane</location>
    </subcellularLocation>
    <subcellularLocation>
        <location evidence="2">Secreted</location>
    </subcellularLocation>
</comment>
<dbReference type="RefSeq" id="WP_009915437.1">
    <property type="nucleotide sequence ID" value="NZ_CP013382.1"/>
</dbReference>
<dbReference type="AlphaFoldDB" id="A0A7U4P9D4"/>
<dbReference type="Proteomes" id="UP000594943">
    <property type="component" value="Chromosome 2"/>
</dbReference>
<organism evidence="16 17">
    <name type="scientific">Burkholderia humptydooensis</name>
    <dbReference type="NCBI Taxonomy" id="430531"/>
    <lineage>
        <taxon>Bacteria</taxon>
        <taxon>Pseudomonadati</taxon>
        <taxon>Pseudomonadota</taxon>
        <taxon>Betaproteobacteria</taxon>
        <taxon>Burkholderiales</taxon>
        <taxon>Burkholderiaceae</taxon>
        <taxon>Burkholderia</taxon>
        <taxon>pseudomallei group</taxon>
    </lineage>
</organism>
<feature type="compositionally biased region" description="Polar residues" evidence="14">
    <location>
        <begin position="89"/>
        <end position="99"/>
    </location>
</feature>
<evidence type="ECO:0000256" key="2">
    <source>
        <dbReference type="ARBA" id="ARBA00004613"/>
    </source>
</evidence>
<keyword evidence="6" id="KW-1043">Host membrane</keyword>
<dbReference type="InterPro" id="IPR003895">
    <property type="entry name" value="T3SS_SctE/BipB"/>
</dbReference>
<keyword evidence="7 15" id="KW-1133">Transmembrane helix</keyword>
<evidence type="ECO:0000256" key="7">
    <source>
        <dbReference type="ARBA" id="ARBA00022989"/>
    </source>
</evidence>
<feature type="transmembrane region" description="Helical" evidence="15">
    <location>
        <begin position="437"/>
        <end position="459"/>
    </location>
</feature>
<dbReference type="KEGG" id="bhg:I6G56_20410"/>
<evidence type="ECO:0000256" key="15">
    <source>
        <dbReference type="SAM" id="Phobius"/>
    </source>
</evidence>
<feature type="transmembrane region" description="Helical" evidence="15">
    <location>
        <begin position="405"/>
        <end position="425"/>
    </location>
</feature>
<dbReference type="Pfam" id="PF16535">
    <property type="entry name" value="T3SSipB"/>
    <property type="match status" value="1"/>
</dbReference>
<comment type="similarity">
    <text evidence="12">Belongs to the SctE/SipB/YopB family.</text>
</comment>
<feature type="coiled-coil region" evidence="13">
    <location>
        <begin position="126"/>
        <end position="264"/>
    </location>
</feature>
<evidence type="ECO:0000256" key="14">
    <source>
        <dbReference type="SAM" id="MobiDB-lite"/>
    </source>
</evidence>
<dbReference type="GO" id="GO:0016020">
    <property type="term" value="C:membrane"/>
    <property type="evidence" value="ECO:0007669"/>
    <property type="project" value="InterPro"/>
</dbReference>
<dbReference type="GO" id="GO:0005576">
    <property type="term" value="C:extracellular region"/>
    <property type="evidence" value="ECO:0007669"/>
    <property type="project" value="UniProtKB-SubCell"/>
</dbReference>
<evidence type="ECO:0000256" key="12">
    <source>
        <dbReference type="ARBA" id="ARBA00035640"/>
    </source>
</evidence>
<sequence>MSSGVQGGSAANANAYQTHPLRDAARALGTLSPQAYVDVVSAAQRNFLERMSQLASGQCGAQPGTDDARLDRLDDKPALRAPQERDAPQSDTANAQPQDGGSRASGAAKLTELLGVLMSVISASSLDELKQRSDIWNQMSKAAQDNLNRLSDAFQRATDDAKAATDAAAQAAAAAKQAAADAKAADAAVDAAQKQYDDAVKQGLPDDQLKALKAALEQAKQQASDAHGRADALQADAAQKLDAATALATQARECEQQVDDAVNQAAQQYGASAPLRAASPKLSGAAELTAVLGKLQELISSGNVKELESKQKLFTEMQAKREAELQKKSDEYQAQVKKAEEMQKTMGCIGKIVGWVITAVSFAAAAFTGGASLALAAVGLALAVGDEISRATTGVSFMDKLMQPVMDAILKPLMEVISSLITKALVACGVDQQKAELAGAILGAVVTGVALVAAAFVGASAVKAVASKVIDAVAGQLTKLMDSAIGKMLVQLIEKFSEKSGLQALGSRTATAMTRMRRAIGVEAKEDGMLLANRFEKAGTVMDVGNQVSQAAGGIVVGIERAKAMGLLADIKEAMYDIRLLGDLLKQAVDSFAEHNRVLAQLMQQMSDAGEMQTSTGKLILRNARAV</sequence>
<evidence type="ECO:0000313" key="16">
    <source>
        <dbReference type="EMBL" id="QPS46850.1"/>
    </source>
</evidence>
<dbReference type="Gene3D" id="1.20.120.330">
    <property type="entry name" value="Nucleotidyltransferases domain 2"/>
    <property type="match status" value="2"/>
</dbReference>
<keyword evidence="9 13" id="KW-0175">Coiled coil</keyword>
<dbReference type="EMBL" id="CP065687">
    <property type="protein sequence ID" value="QPS46850.1"/>
    <property type="molecule type" value="Genomic_DNA"/>
</dbReference>
<dbReference type="InterPro" id="IPR032391">
    <property type="entry name" value="IpaB/BipB/SctE_N"/>
</dbReference>
<evidence type="ECO:0000313" key="17">
    <source>
        <dbReference type="Proteomes" id="UP000594943"/>
    </source>
</evidence>
<proteinExistence type="inferred from homology"/>
<evidence type="ECO:0000256" key="6">
    <source>
        <dbReference type="ARBA" id="ARBA00022870"/>
    </source>
</evidence>
<protein>
    <recommendedName>
        <fullName evidence="3">Translocator protein BipB</fullName>
    </recommendedName>
</protein>
<keyword evidence="5 15" id="KW-0812">Transmembrane</keyword>
<dbReference type="GO" id="GO:0033644">
    <property type="term" value="C:host cell membrane"/>
    <property type="evidence" value="ECO:0007669"/>
    <property type="project" value="UniProtKB-SubCell"/>
</dbReference>
<evidence type="ECO:0000256" key="3">
    <source>
        <dbReference type="ARBA" id="ARBA00018823"/>
    </source>
</evidence>
<feature type="transmembrane region" description="Helical" evidence="15">
    <location>
        <begin position="352"/>
        <end position="384"/>
    </location>
</feature>
<evidence type="ECO:0000256" key="11">
    <source>
        <dbReference type="ARBA" id="ARBA00025490"/>
    </source>
</evidence>
<accession>A0A7T2X2B9</accession>
<name>A0A7U4P9D4_9BURK</name>
<evidence type="ECO:0000256" key="4">
    <source>
        <dbReference type="ARBA" id="ARBA00022525"/>
    </source>
</evidence>
<evidence type="ECO:0000256" key="13">
    <source>
        <dbReference type="SAM" id="Coils"/>
    </source>
</evidence>
<evidence type="ECO:0000256" key="5">
    <source>
        <dbReference type="ARBA" id="ARBA00022692"/>
    </source>
</evidence>
<comment type="function">
    <text evidence="11">Plays a role in the bacterium-induced formation of multinucleated giant cell (MNGC), which is formed after host cell fusion, as well as in the intercellular spreading of bacteria and in the induction of apoptosis in macrophages. May act in concert with other effector proteins to induce fusion of host cell membranes.</text>
</comment>